<dbReference type="Pfam" id="PF11807">
    <property type="entry name" value="UstYa"/>
    <property type="match status" value="1"/>
</dbReference>
<comment type="similarity">
    <text evidence="1">Belongs to the ustYa family.</text>
</comment>
<evidence type="ECO:0000256" key="1">
    <source>
        <dbReference type="ARBA" id="ARBA00035112"/>
    </source>
</evidence>
<dbReference type="InterPro" id="IPR021765">
    <property type="entry name" value="UstYa-like"/>
</dbReference>
<name>A0A4Y8CR91_9HELO</name>
<evidence type="ECO:0000313" key="2">
    <source>
        <dbReference type="EMBL" id="TEY42065.1"/>
    </source>
</evidence>
<dbReference type="OrthoDB" id="3687641at2759"/>
<sequence>MASYDYKAVRQDPTTEHFDSVNQLQVILTISLSSNFGYFYRDWKSGGQAQPLMTDYGISMSNSQALSEQILIFTTAGLIRNKPVPFVVHTTYNNINRTIADEAWSAPVLDPATGLIALPDDISKSMKLPPAQRWPWDENKGIYLLNAYHNLHCLVSAVLRASHCIKLTRKKHVIRAVALDFFDGRSPSKSYEHIVHCLNVLREEIMCNADDTPRYTGPLNAQLGSKHPYSGIGQTKMCNDWGKLESFALENSACYKPVNKSTPGFPTVERYKFCPDGKVLWP</sequence>
<dbReference type="Proteomes" id="UP000297299">
    <property type="component" value="Unassembled WGS sequence"/>
</dbReference>
<organism evidence="2 3">
    <name type="scientific">Botryotinia calthae</name>
    <dbReference type="NCBI Taxonomy" id="38488"/>
    <lineage>
        <taxon>Eukaryota</taxon>
        <taxon>Fungi</taxon>
        <taxon>Dikarya</taxon>
        <taxon>Ascomycota</taxon>
        <taxon>Pezizomycotina</taxon>
        <taxon>Leotiomycetes</taxon>
        <taxon>Helotiales</taxon>
        <taxon>Sclerotiniaceae</taxon>
        <taxon>Botryotinia</taxon>
    </lineage>
</organism>
<protein>
    <submittedName>
        <fullName evidence="2">Uncharacterized protein</fullName>
    </submittedName>
</protein>
<gene>
    <name evidence="2" type="ORF">BOTCAL_0398g00030</name>
</gene>
<evidence type="ECO:0000313" key="3">
    <source>
        <dbReference type="Proteomes" id="UP000297299"/>
    </source>
</evidence>
<reference evidence="2 3" key="1">
    <citation type="submission" date="2017-11" db="EMBL/GenBank/DDBJ databases">
        <title>Comparative genomics of Botrytis spp.</title>
        <authorList>
            <person name="Valero-Jimenez C.A."/>
            <person name="Tapia P."/>
            <person name="Veloso J."/>
            <person name="Silva-Moreno E."/>
            <person name="Staats M."/>
            <person name="Valdes J.H."/>
            <person name="Van Kan J.A.L."/>
        </authorList>
    </citation>
    <scope>NUCLEOTIDE SEQUENCE [LARGE SCALE GENOMIC DNA]</scope>
    <source>
        <strain evidence="2 3">MUCL2830</strain>
    </source>
</reference>
<proteinExistence type="inferred from homology"/>
<dbReference type="AlphaFoldDB" id="A0A4Y8CR91"/>
<dbReference type="PANTHER" id="PTHR33365">
    <property type="entry name" value="YALI0B05434P"/>
    <property type="match status" value="1"/>
</dbReference>
<accession>A0A4Y8CR91</accession>
<dbReference type="EMBL" id="PHWZ01000397">
    <property type="protein sequence ID" value="TEY42065.1"/>
    <property type="molecule type" value="Genomic_DNA"/>
</dbReference>
<dbReference type="GO" id="GO:0043386">
    <property type="term" value="P:mycotoxin biosynthetic process"/>
    <property type="evidence" value="ECO:0007669"/>
    <property type="project" value="InterPro"/>
</dbReference>
<keyword evidence="3" id="KW-1185">Reference proteome</keyword>
<comment type="caution">
    <text evidence="2">The sequence shown here is derived from an EMBL/GenBank/DDBJ whole genome shotgun (WGS) entry which is preliminary data.</text>
</comment>
<dbReference type="PANTHER" id="PTHR33365:SF6">
    <property type="entry name" value="OXIDASE USTYA"/>
    <property type="match status" value="1"/>
</dbReference>